<protein>
    <submittedName>
        <fullName evidence="2">Uncharacterized protein</fullName>
    </submittedName>
</protein>
<organism evidence="2 3">
    <name type="scientific">Trichinella papuae</name>
    <dbReference type="NCBI Taxonomy" id="268474"/>
    <lineage>
        <taxon>Eukaryota</taxon>
        <taxon>Metazoa</taxon>
        <taxon>Ecdysozoa</taxon>
        <taxon>Nematoda</taxon>
        <taxon>Enoplea</taxon>
        <taxon>Dorylaimia</taxon>
        <taxon>Trichinellida</taxon>
        <taxon>Trichinellidae</taxon>
        <taxon>Trichinella</taxon>
    </lineage>
</organism>
<keyword evidence="3" id="KW-1185">Reference proteome</keyword>
<reference evidence="2 3" key="1">
    <citation type="submission" date="2015-01" db="EMBL/GenBank/DDBJ databases">
        <title>Evolution of Trichinella species and genotypes.</title>
        <authorList>
            <person name="Korhonen P.K."/>
            <person name="Edoardo P."/>
            <person name="Giuseppe L.R."/>
            <person name="Gasser R.B."/>
        </authorList>
    </citation>
    <scope>NUCLEOTIDE SEQUENCE [LARGE SCALE GENOMIC DNA]</scope>
    <source>
        <strain evidence="2">ISS1980</strain>
    </source>
</reference>
<evidence type="ECO:0000313" key="3">
    <source>
        <dbReference type="Proteomes" id="UP000054843"/>
    </source>
</evidence>
<sequence>MPEKKRSLLVPGIRRGTDKMERTWLCENTMNLYKDVGDIFCENNTAADLNHPEFLGKYGNRPDKKWQSWLGKLHWSGEEVAVYVLGKQQKAADTQKRCFGGKFLCPGQKMAKLFKGKQLWAGQKACQKAGKDGEDFLEENESMPEKKRSLLVAGKRHGSDKM</sequence>
<evidence type="ECO:0000256" key="1">
    <source>
        <dbReference type="SAM" id="MobiDB-lite"/>
    </source>
</evidence>
<dbReference type="Proteomes" id="UP000054843">
    <property type="component" value="Unassembled WGS sequence"/>
</dbReference>
<proteinExistence type="predicted"/>
<feature type="region of interest" description="Disordered" evidence="1">
    <location>
        <begin position="134"/>
        <end position="162"/>
    </location>
</feature>
<dbReference type="AlphaFoldDB" id="A0A0V1M4T5"/>
<gene>
    <name evidence="2" type="ORF">T10_615</name>
</gene>
<dbReference type="EMBL" id="JYDO01000229">
    <property type="protein sequence ID" value="KRZ66687.1"/>
    <property type="molecule type" value="Genomic_DNA"/>
</dbReference>
<comment type="caution">
    <text evidence="2">The sequence shown here is derived from an EMBL/GenBank/DDBJ whole genome shotgun (WGS) entry which is preliminary data.</text>
</comment>
<accession>A0A0V1M4T5</accession>
<name>A0A0V1M4T5_9BILA</name>
<evidence type="ECO:0000313" key="2">
    <source>
        <dbReference type="EMBL" id="KRZ66687.1"/>
    </source>
</evidence>